<sequence>MSDESPTTGKSLASGRNLAMSGGPTSGRSPTSVGGRGELRRQMVFRQNSGVTWSSDETPVSLGGQMEFRRHLEVRRNSGVTCKVVGNFGIIWKSGKIPTSRGN</sequence>
<reference evidence="2" key="1">
    <citation type="journal article" date="2022" name="Front. Genet.">
        <title>Chromosome-Scale Assembly of the Dendrobium nobile Genome Provides Insights Into the Molecular Mechanism of the Biosynthesis of the Medicinal Active Ingredient of Dendrobium.</title>
        <authorList>
            <person name="Xu Q."/>
            <person name="Niu S.-C."/>
            <person name="Li K.-L."/>
            <person name="Zheng P.-J."/>
            <person name="Zhang X.-J."/>
            <person name="Jia Y."/>
            <person name="Liu Y."/>
            <person name="Niu Y.-X."/>
            <person name="Yu L.-H."/>
            <person name="Chen D.-F."/>
            <person name="Zhang G.-Q."/>
        </authorList>
    </citation>
    <scope>NUCLEOTIDE SEQUENCE</scope>
    <source>
        <tissue evidence="2">Leaf</tissue>
    </source>
</reference>
<dbReference type="Proteomes" id="UP000829196">
    <property type="component" value="Unassembled WGS sequence"/>
</dbReference>
<evidence type="ECO:0000313" key="2">
    <source>
        <dbReference type="EMBL" id="KAI0529087.1"/>
    </source>
</evidence>
<keyword evidence="3" id="KW-1185">Reference proteome</keyword>
<evidence type="ECO:0000313" key="3">
    <source>
        <dbReference type="Proteomes" id="UP000829196"/>
    </source>
</evidence>
<dbReference type="EMBL" id="JAGYWB010000002">
    <property type="protein sequence ID" value="KAI0529087.1"/>
    <property type="molecule type" value="Genomic_DNA"/>
</dbReference>
<gene>
    <name evidence="2" type="ORF">KFK09_001633</name>
</gene>
<feature type="region of interest" description="Disordered" evidence="1">
    <location>
        <begin position="1"/>
        <end position="61"/>
    </location>
</feature>
<evidence type="ECO:0000256" key="1">
    <source>
        <dbReference type="SAM" id="MobiDB-lite"/>
    </source>
</evidence>
<name>A0A8T3C7X4_DENNO</name>
<feature type="compositionally biased region" description="Polar residues" evidence="1">
    <location>
        <begin position="1"/>
        <end position="11"/>
    </location>
</feature>
<organism evidence="2 3">
    <name type="scientific">Dendrobium nobile</name>
    <name type="common">Orchid</name>
    <dbReference type="NCBI Taxonomy" id="94219"/>
    <lineage>
        <taxon>Eukaryota</taxon>
        <taxon>Viridiplantae</taxon>
        <taxon>Streptophyta</taxon>
        <taxon>Embryophyta</taxon>
        <taxon>Tracheophyta</taxon>
        <taxon>Spermatophyta</taxon>
        <taxon>Magnoliopsida</taxon>
        <taxon>Liliopsida</taxon>
        <taxon>Asparagales</taxon>
        <taxon>Orchidaceae</taxon>
        <taxon>Epidendroideae</taxon>
        <taxon>Malaxideae</taxon>
        <taxon>Dendrobiinae</taxon>
        <taxon>Dendrobium</taxon>
    </lineage>
</organism>
<feature type="compositionally biased region" description="Polar residues" evidence="1">
    <location>
        <begin position="45"/>
        <end position="58"/>
    </location>
</feature>
<feature type="compositionally biased region" description="Low complexity" evidence="1">
    <location>
        <begin position="21"/>
        <end position="33"/>
    </location>
</feature>
<comment type="caution">
    <text evidence="2">The sequence shown here is derived from an EMBL/GenBank/DDBJ whole genome shotgun (WGS) entry which is preliminary data.</text>
</comment>
<accession>A0A8T3C7X4</accession>
<protein>
    <submittedName>
        <fullName evidence="2">Uncharacterized protein</fullName>
    </submittedName>
</protein>
<dbReference type="AlphaFoldDB" id="A0A8T3C7X4"/>
<proteinExistence type="predicted"/>